<reference evidence="1 2" key="1">
    <citation type="submission" date="2018-09" db="EMBL/GenBank/DDBJ databases">
        <title>Glutamicibacter mishrai S5-52T (LMG 29155T = KCTC 39846T).</title>
        <authorList>
            <person name="Das S.K."/>
        </authorList>
    </citation>
    <scope>NUCLEOTIDE SEQUENCE [LARGE SCALE GENOMIC DNA]</scope>
    <source>
        <strain evidence="1 2">S5-52</strain>
    </source>
</reference>
<accession>A0A6H0SNV2</accession>
<sequence length="230" mass="25355">MLKDAQLLSLDVAASQLGVDTKDLRSYLRKQRPKGAVQIPNKPGGNWHLHASLLQQLQFAGAPGIDAPLRPIDDAILGALEWSEWIPFDQAAEEAPVLPGVYVFRERGDEQNPPRYIGQAGERNGKGLRGRLKLYSSGKGATSGLGRYAMNLALADAAWLTQLAHEAESGRPESVEHMARRAIDRLNLAVRWVPCVHRKAAMLLEAELVKRHCSTLWNSPGEEDQDSPEK</sequence>
<keyword evidence="2" id="KW-1185">Reference proteome</keyword>
<dbReference type="EMBL" id="CP032549">
    <property type="protein sequence ID" value="QIV88271.1"/>
    <property type="molecule type" value="Genomic_DNA"/>
</dbReference>
<organism evidence="1 2">
    <name type="scientific">Glutamicibacter mishrai</name>
    <dbReference type="NCBI Taxonomy" id="1775880"/>
    <lineage>
        <taxon>Bacteria</taxon>
        <taxon>Bacillati</taxon>
        <taxon>Actinomycetota</taxon>
        <taxon>Actinomycetes</taxon>
        <taxon>Micrococcales</taxon>
        <taxon>Micrococcaceae</taxon>
        <taxon>Glutamicibacter</taxon>
    </lineage>
</organism>
<dbReference type="Proteomes" id="UP000502331">
    <property type="component" value="Chromosome"/>
</dbReference>
<protein>
    <submittedName>
        <fullName evidence="1">Uncharacterized protein</fullName>
    </submittedName>
</protein>
<evidence type="ECO:0000313" key="1">
    <source>
        <dbReference type="EMBL" id="QIV88271.1"/>
    </source>
</evidence>
<gene>
    <name evidence="1" type="ORF">D3791_14835</name>
</gene>
<proteinExistence type="predicted"/>
<dbReference type="RefSeq" id="WP_172512652.1">
    <property type="nucleotide sequence ID" value="NZ_CP032549.1"/>
</dbReference>
<dbReference type="AlphaFoldDB" id="A0A6H0SNV2"/>
<evidence type="ECO:0000313" key="2">
    <source>
        <dbReference type="Proteomes" id="UP000502331"/>
    </source>
</evidence>
<name>A0A6H0SNV2_9MICC</name>